<dbReference type="PANTHER" id="PTHR43267:SF1">
    <property type="entry name" value="TRNA THREONYLCARBAMOYLADENOSINE DEHYDRATASE"/>
    <property type="match status" value="1"/>
</dbReference>
<dbReference type="Proteomes" id="UP000824132">
    <property type="component" value="Unassembled WGS sequence"/>
</dbReference>
<dbReference type="EMBL" id="DXCL01000018">
    <property type="protein sequence ID" value="HIZ03224.1"/>
    <property type="molecule type" value="Genomic_DNA"/>
</dbReference>
<evidence type="ECO:0000313" key="3">
    <source>
        <dbReference type="Proteomes" id="UP000824132"/>
    </source>
</evidence>
<dbReference type="InterPro" id="IPR045886">
    <property type="entry name" value="ThiF/MoeB/HesA"/>
</dbReference>
<reference evidence="2" key="1">
    <citation type="journal article" date="2021" name="PeerJ">
        <title>Extensive microbial diversity within the chicken gut microbiome revealed by metagenomics and culture.</title>
        <authorList>
            <person name="Gilroy R."/>
            <person name="Ravi A."/>
            <person name="Getino M."/>
            <person name="Pursley I."/>
            <person name="Horton D.L."/>
            <person name="Alikhan N.F."/>
            <person name="Baker D."/>
            <person name="Gharbi K."/>
            <person name="Hall N."/>
            <person name="Watson M."/>
            <person name="Adriaenssens E.M."/>
            <person name="Foster-Nyarko E."/>
            <person name="Jarju S."/>
            <person name="Secka A."/>
            <person name="Antonio M."/>
            <person name="Oren A."/>
            <person name="Chaudhuri R.R."/>
            <person name="La Ragione R."/>
            <person name="Hildebrand F."/>
            <person name="Pallen M.J."/>
        </authorList>
    </citation>
    <scope>NUCLEOTIDE SEQUENCE</scope>
    <source>
        <strain evidence="2">CHK187-5294</strain>
    </source>
</reference>
<organism evidence="2 3">
    <name type="scientific">Candidatus Borkfalkia avistercoris</name>
    <dbReference type="NCBI Taxonomy" id="2838504"/>
    <lineage>
        <taxon>Bacteria</taxon>
        <taxon>Bacillati</taxon>
        <taxon>Bacillota</taxon>
        <taxon>Clostridia</taxon>
        <taxon>Christensenellales</taxon>
        <taxon>Christensenellaceae</taxon>
        <taxon>Candidatus Borkfalkia</taxon>
    </lineage>
</organism>
<dbReference type="SUPFAM" id="SSF69572">
    <property type="entry name" value="Activating enzymes of the ubiquitin-like proteins"/>
    <property type="match status" value="1"/>
</dbReference>
<gene>
    <name evidence="2" type="ORF">H9727_02960</name>
</gene>
<dbReference type="PANTHER" id="PTHR43267">
    <property type="entry name" value="TRNA THREONYLCARBAMOYLADENOSINE DEHYDRATASE"/>
    <property type="match status" value="1"/>
</dbReference>
<dbReference type="AlphaFoldDB" id="A0A9D2CYL9"/>
<dbReference type="InterPro" id="IPR035985">
    <property type="entry name" value="Ubiquitin-activating_enz"/>
</dbReference>
<protein>
    <submittedName>
        <fullName evidence="2">tRNA threonylcarbamoyladenosine dehydratase</fullName>
    </submittedName>
</protein>
<name>A0A9D2CYL9_9FIRM</name>
<accession>A0A9D2CYL9</accession>
<dbReference type="GO" id="GO:0008641">
    <property type="term" value="F:ubiquitin-like modifier activating enzyme activity"/>
    <property type="evidence" value="ECO:0007669"/>
    <property type="project" value="InterPro"/>
</dbReference>
<evidence type="ECO:0000259" key="1">
    <source>
        <dbReference type="Pfam" id="PF00899"/>
    </source>
</evidence>
<dbReference type="Pfam" id="PF00899">
    <property type="entry name" value="ThiF"/>
    <property type="match status" value="1"/>
</dbReference>
<sequence>MDQTYIREIALIGEENFKKLRGARVAVFGIGGVGSFAAEALVRAGIGSLTFVDGDTVAESNLNRQLVALRSTLSKNKALVMQERAADIDPACACEAVERFYNEETADAFDLSRFDYIADCIDSVKSKVLLITRARAAGVPVISCMGAGNKLDGGAFKVADIEKTRECPLAKIVRRELKKAGVVGVKAVYSEEKPVSPDKSGAAAGERFIGSISFVPSAAGLLLAGEIVKDLIGK</sequence>
<dbReference type="InterPro" id="IPR000594">
    <property type="entry name" value="ThiF_NAD_FAD-bd"/>
</dbReference>
<proteinExistence type="predicted"/>
<reference evidence="2" key="2">
    <citation type="submission" date="2021-04" db="EMBL/GenBank/DDBJ databases">
        <authorList>
            <person name="Gilroy R."/>
        </authorList>
    </citation>
    <scope>NUCLEOTIDE SEQUENCE</scope>
    <source>
        <strain evidence="2">CHK187-5294</strain>
    </source>
</reference>
<feature type="domain" description="THIF-type NAD/FAD binding fold" evidence="1">
    <location>
        <begin position="6"/>
        <end position="233"/>
    </location>
</feature>
<dbReference type="Gene3D" id="3.40.50.720">
    <property type="entry name" value="NAD(P)-binding Rossmann-like Domain"/>
    <property type="match status" value="1"/>
</dbReference>
<dbReference type="CDD" id="cd00755">
    <property type="entry name" value="YgdL_like"/>
    <property type="match status" value="1"/>
</dbReference>
<comment type="caution">
    <text evidence="2">The sequence shown here is derived from an EMBL/GenBank/DDBJ whole genome shotgun (WGS) entry which is preliminary data.</text>
</comment>
<dbReference type="GO" id="GO:0061504">
    <property type="term" value="P:cyclic threonylcarbamoyladenosine biosynthetic process"/>
    <property type="evidence" value="ECO:0007669"/>
    <property type="project" value="TreeGrafter"/>
</dbReference>
<evidence type="ECO:0000313" key="2">
    <source>
        <dbReference type="EMBL" id="HIZ03224.1"/>
    </source>
</evidence>
<dbReference type="GO" id="GO:0061503">
    <property type="term" value="F:tRNA threonylcarbamoyladenosine dehydratase"/>
    <property type="evidence" value="ECO:0007669"/>
    <property type="project" value="TreeGrafter"/>
</dbReference>